<evidence type="ECO:0008006" key="3">
    <source>
        <dbReference type="Google" id="ProtNLM"/>
    </source>
</evidence>
<gene>
    <name evidence="1" type="ORF">HCZ30_03985</name>
</gene>
<reference evidence="1 2" key="1">
    <citation type="submission" date="2020-03" db="EMBL/GenBank/DDBJ databases">
        <title>Bacterial isolates of synthetic phycosphere.</title>
        <authorList>
            <person name="Fu H."/>
            <person name="Moran M.A."/>
        </authorList>
    </citation>
    <scope>NUCLEOTIDE SEQUENCE [LARGE SCALE GENOMIC DNA]</scope>
    <source>
        <strain evidence="1 2">HF1</strain>
    </source>
</reference>
<protein>
    <recommendedName>
        <fullName evidence="3">LPS-assembly lipoprotein</fullName>
    </recommendedName>
</protein>
<proteinExistence type="predicted"/>
<organism evidence="1 2">
    <name type="scientific">Marivivens donghaensis</name>
    <dbReference type="NCBI Taxonomy" id="1699413"/>
    <lineage>
        <taxon>Bacteria</taxon>
        <taxon>Pseudomonadati</taxon>
        <taxon>Pseudomonadota</taxon>
        <taxon>Alphaproteobacteria</taxon>
        <taxon>Rhodobacterales</taxon>
        <taxon>Paracoccaceae</taxon>
        <taxon>Marivivens group</taxon>
        <taxon>Marivivens</taxon>
    </lineage>
</organism>
<dbReference type="Gene3D" id="3.30.160.150">
    <property type="entry name" value="Lipoprotein like domain"/>
    <property type="match status" value="1"/>
</dbReference>
<evidence type="ECO:0000313" key="2">
    <source>
        <dbReference type="Proteomes" id="UP000709466"/>
    </source>
</evidence>
<dbReference type="Pfam" id="PF04390">
    <property type="entry name" value="LptE"/>
    <property type="match status" value="1"/>
</dbReference>
<dbReference type="RefSeq" id="WP_167636537.1">
    <property type="nucleotide sequence ID" value="NZ_JAATOP010000002.1"/>
</dbReference>
<accession>A0ABX0VUK5</accession>
<dbReference type="PROSITE" id="PS51257">
    <property type="entry name" value="PROKAR_LIPOPROTEIN"/>
    <property type="match status" value="1"/>
</dbReference>
<dbReference type="EMBL" id="JAATOP010000002">
    <property type="protein sequence ID" value="NIY71591.1"/>
    <property type="molecule type" value="Genomic_DNA"/>
</dbReference>
<dbReference type="InterPro" id="IPR007485">
    <property type="entry name" value="LPS_assembly_LptE"/>
</dbReference>
<keyword evidence="2" id="KW-1185">Reference proteome</keyword>
<evidence type="ECO:0000313" key="1">
    <source>
        <dbReference type="EMBL" id="NIY71591.1"/>
    </source>
</evidence>
<comment type="caution">
    <text evidence="1">The sequence shown here is derived from an EMBL/GenBank/DDBJ whole genome shotgun (WGS) entry which is preliminary data.</text>
</comment>
<sequence length="164" mass="17355">MSSKPNARVTRRTALLGLTALAGCGFEPVYGDRGMASVFRDHTAYITDDSVVGYRIAQRLTRRLGQASAPTYALTVNTTITENNVAIDQNDKSTRVTVIGEATYSLTAENGTVIDSGIVDNFTGYSTTGSIVAIRAAEDDAYDRLAVALADQVIARVMAAAASL</sequence>
<dbReference type="Proteomes" id="UP000709466">
    <property type="component" value="Unassembled WGS sequence"/>
</dbReference>
<name>A0ABX0VUK5_9RHOB</name>